<accession>A0A1F6GD58</accession>
<dbReference type="AlphaFoldDB" id="A0A1F6GD58"/>
<dbReference type="PANTHER" id="PTHR12526">
    <property type="entry name" value="GLYCOSYLTRANSFERASE"/>
    <property type="match status" value="1"/>
</dbReference>
<sequence length="410" mass="45070">MKKKLLVYSDCILYGGSEKVLTNLFLYPPLFEQFEVKFAFRDHARYLRGFEALGLKVETLPLPIKSFEDRQYQIAGQNLSSWAKKLALVPSVLGQAIGVNEGPNRAVFLDLLRRETPDVLFINNGGYPGAASCLTAAIAAKAAGVPRVLMMVNNLATRPKGAGELRRDMALGDAVDHWVTASKAAGKKLIENRGIDPNRWIDIPNTLAEQSRLQVIKSGRLREEFGFDPKTLILGSAGHLTSRKGFHVLLEALALVKKEPLAVQPQAVIFGEGEERPRLEAMIKNLGLEGQVHLPGHRAGLENYLADLDLFVLPSVDFEDFPYVNLEAMLLGKPLLGTQVAGIPEQIVPGFNGLVVPPNSPQALAEALLKLFGDLKKLRGMGLAGKERYFAQYDYPKIMDRFLALFGGET</sequence>
<dbReference type="Proteomes" id="UP000178449">
    <property type="component" value="Unassembled WGS sequence"/>
</dbReference>
<comment type="caution">
    <text evidence="2">The sequence shown here is derived from an EMBL/GenBank/DDBJ whole genome shotgun (WGS) entry which is preliminary data.</text>
</comment>
<protein>
    <recommendedName>
        <fullName evidence="1">Glycosyl transferase family 1 domain-containing protein</fullName>
    </recommendedName>
</protein>
<feature type="domain" description="Glycosyl transferase family 1" evidence="1">
    <location>
        <begin position="221"/>
        <end position="387"/>
    </location>
</feature>
<dbReference type="Pfam" id="PF00534">
    <property type="entry name" value="Glycos_transf_1"/>
    <property type="match status" value="1"/>
</dbReference>
<dbReference type="CDD" id="cd03801">
    <property type="entry name" value="GT4_PimA-like"/>
    <property type="match status" value="1"/>
</dbReference>
<dbReference type="STRING" id="1817772.A2527_12030"/>
<evidence type="ECO:0000313" key="2">
    <source>
        <dbReference type="EMBL" id="OGG96046.1"/>
    </source>
</evidence>
<gene>
    <name evidence="2" type="ORF">A2527_12030</name>
</gene>
<evidence type="ECO:0000313" key="3">
    <source>
        <dbReference type="Proteomes" id="UP000178449"/>
    </source>
</evidence>
<organism evidence="2 3">
    <name type="scientific">Candidatus Lambdaproteobacteria bacterium RIFOXYD2_FULL_50_16</name>
    <dbReference type="NCBI Taxonomy" id="1817772"/>
    <lineage>
        <taxon>Bacteria</taxon>
        <taxon>Pseudomonadati</taxon>
        <taxon>Pseudomonadota</taxon>
        <taxon>Candidatus Lambdaproteobacteria</taxon>
    </lineage>
</organism>
<dbReference type="GO" id="GO:0016757">
    <property type="term" value="F:glycosyltransferase activity"/>
    <property type="evidence" value="ECO:0007669"/>
    <property type="project" value="InterPro"/>
</dbReference>
<name>A0A1F6GD58_9PROT</name>
<evidence type="ECO:0000259" key="1">
    <source>
        <dbReference type="Pfam" id="PF00534"/>
    </source>
</evidence>
<dbReference type="EMBL" id="MFNE01000019">
    <property type="protein sequence ID" value="OGG96046.1"/>
    <property type="molecule type" value="Genomic_DNA"/>
</dbReference>
<dbReference type="Gene3D" id="3.40.50.2000">
    <property type="entry name" value="Glycogen Phosphorylase B"/>
    <property type="match status" value="2"/>
</dbReference>
<reference evidence="2 3" key="1">
    <citation type="journal article" date="2016" name="Nat. Commun.">
        <title>Thousands of microbial genomes shed light on interconnected biogeochemical processes in an aquifer system.</title>
        <authorList>
            <person name="Anantharaman K."/>
            <person name="Brown C.T."/>
            <person name="Hug L.A."/>
            <person name="Sharon I."/>
            <person name="Castelle C.J."/>
            <person name="Probst A.J."/>
            <person name="Thomas B.C."/>
            <person name="Singh A."/>
            <person name="Wilkins M.J."/>
            <person name="Karaoz U."/>
            <person name="Brodie E.L."/>
            <person name="Williams K.H."/>
            <person name="Hubbard S.S."/>
            <person name="Banfield J.F."/>
        </authorList>
    </citation>
    <scope>NUCLEOTIDE SEQUENCE [LARGE SCALE GENOMIC DNA]</scope>
</reference>
<dbReference type="SUPFAM" id="SSF53756">
    <property type="entry name" value="UDP-Glycosyltransferase/glycogen phosphorylase"/>
    <property type="match status" value="1"/>
</dbReference>
<proteinExistence type="predicted"/>
<dbReference type="InterPro" id="IPR001296">
    <property type="entry name" value="Glyco_trans_1"/>
</dbReference>